<accession>A0ABV3QJD9</accession>
<organism evidence="1 2">
    <name type="scientific">Rhodanobacter lycopersici</name>
    <dbReference type="NCBI Taxonomy" id="3162487"/>
    <lineage>
        <taxon>Bacteria</taxon>
        <taxon>Pseudomonadati</taxon>
        <taxon>Pseudomonadota</taxon>
        <taxon>Gammaproteobacteria</taxon>
        <taxon>Lysobacterales</taxon>
        <taxon>Rhodanobacteraceae</taxon>
        <taxon>Rhodanobacter</taxon>
    </lineage>
</organism>
<dbReference type="RefSeq" id="WP_367855856.1">
    <property type="nucleotide sequence ID" value="NZ_JBFOHK010000006.1"/>
</dbReference>
<sequence length="63" mass="7045">MNETDRPKLQLIPGDREALERQLVYLCLYGTTDEFRIACEALAPRGQLTLVVTSNTAPPDDKP</sequence>
<dbReference type="EMBL" id="JBFOHK010000006">
    <property type="protein sequence ID" value="MEW9573802.1"/>
    <property type="molecule type" value="Genomic_DNA"/>
</dbReference>
<reference evidence="1 2" key="1">
    <citation type="submission" date="2024-06" db="EMBL/GenBank/DDBJ databases">
        <authorList>
            <person name="Woo H."/>
        </authorList>
    </citation>
    <scope>NUCLEOTIDE SEQUENCE [LARGE SCALE GENOMIC DNA]</scope>
    <source>
        <strain evidence="1 2">Si-c</strain>
    </source>
</reference>
<comment type="caution">
    <text evidence="1">The sequence shown here is derived from an EMBL/GenBank/DDBJ whole genome shotgun (WGS) entry which is preliminary data.</text>
</comment>
<gene>
    <name evidence="1" type="ORF">ABQJ54_18770</name>
</gene>
<evidence type="ECO:0000313" key="2">
    <source>
        <dbReference type="Proteomes" id="UP001556220"/>
    </source>
</evidence>
<dbReference type="Proteomes" id="UP001556220">
    <property type="component" value="Unassembled WGS sequence"/>
</dbReference>
<keyword evidence="2" id="KW-1185">Reference proteome</keyword>
<proteinExistence type="predicted"/>
<evidence type="ECO:0000313" key="1">
    <source>
        <dbReference type="EMBL" id="MEW9573802.1"/>
    </source>
</evidence>
<name>A0ABV3QJD9_9GAMM</name>
<protein>
    <submittedName>
        <fullName evidence="1">Uncharacterized protein</fullName>
    </submittedName>
</protein>